<proteinExistence type="predicted"/>
<dbReference type="EMBL" id="GDJX01007963">
    <property type="protein sequence ID" value="JAT59973.1"/>
    <property type="molecule type" value="Transcribed_RNA"/>
</dbReference>
<gene>
    <name evidence="5" type="primary">ROC1_1</name>
    <name evidence="5" type="ORF">g.122445</name>
</gene>
<sequence length="254" mass="28332">SLHNRCRARLLRPQAAHPPPPAATPRRHPGDLDFPGGSCPPSPSPPSRRRRVLSGASSLLLSAARSCRPRSGCAGDPPDANYASPSGFDRRGEDMWRNSAVRGRLAMGVVDTLRNCDGLLRAWSISKRTRGFSTEIFVSRLSSYTTEGDFKAVFSSFGDIEEVFGYDGCVFDIRFDSDTGMLFCVRHWFRHSCFSFSRLIRDKRTNRPKGFGSGRYRSKVEAQRAMKAMDGRILAGRLIFVEIAKPRPEERDSS</sequence>
<feature type="region of interest" description="Disordered" evidence="3">
    <location>
        <begin position="1"/>
        <end position="50"/>
    </location>
</feature>
<accession>A0A1D1YZ90</accession>
<dbReference type="InterPro" id="IPR035979">
    <property type="entry name" value="RBD_domain_sf"/>
</dbReference>
<evidence type="ECO:0000313" key="5">
    <source>
        <dbReference type="EMBL" id="JAT59973.1"/>
    </source>
</evidence>
<organism evidence="5">
    <name type="scientific">Anthurium amnicola</name>
    <dbReference type="NCBI Taxonomy" id="1678845"/>
    <lineage>
        <taxon>Eukaryota</taxon>
        <taxon>Viridiplantae</taxon>
        <taxon>Streptophyta</taxon>
        <taxon>Embryophyta</taxon>
        <taxon>Tracheophyta</taxon>
        <taxon>Spermatophyta</taxon>
        <taxon>Magnoliopsida</taxon>
        <taxon>Liliopsida</taxon>
        <taxon>Araceae</taxon>
        <taxon>Pothoideae</taxon>
        <taxon>Potheae</taxon>
        <taxon>Anthurium</taxon>
    </lineage>
</organism>
<dbReference type="PANTHER" id="PTHR48027">
    <property type="entry name" value="HETEROGENEOUS NUCLEAR RIBONUCLEOPROTEIN 87F-RELATED"/>
    <property type="match status" value="1"/>
</dbReference>
<evidence type="ECO:0000259" key="4">
    <source>
        <dbReference type="PROSITE" id="PS50102"/>
    </source>
</evidence>
<feature type="region of interest" description="Disordered" evidence="3">
    <location>
        <begin position="67"/>
        <end position="88"/>
    </location>
</feature>
<dbReference type="SMART" id="SM00360">
    <property type="entry name" value="RRM"/>
    <property type="match status" value="1"/>
</dbReference>
<dbReference type="GO" id="GO:0003723">
    <property type="term" value="F:RNA binding"/>
    <property type="evidence" value="ECO:0007669"/>
    <property type="project" value="UniProtKB-UniRule"/>
</dbReference>
<feature type="domain" description="RRM" evidence="4">
    <location>
        <begin position="134"/>
        <end position="246"/>
    </location>
</feature>
<feature type="non-terminal residue" evidence="5">
    <location>
        <position position="1"/>
    </location>
</feature>
<dbReference type="Pfam" id="PF00076">
    <property type="entry name" value="RRM_1"/>
    <property type="match status" value="1"/>
</dbReference>
<dbReference type="SUPFAM" id="SSF54928">
    <property type="entry name" value="RNA-binding domain, RBD"/>
    <property type="match status" value="1"/>
</dbReference>
<keyword evidence="5" id="KW-0687">Ribonucleoprotein</keyword>
<dbReference type="CDD" id="cd00590">
    <property type="entry name" value="RRM_SF"/>
    <property type="match status" value="1"/>
</dbReference>
<dbReference type="AlphaFoldDB" id="A0A1D1YZ90"/>
<dbReference type="InterPro" id="IPR000504">
    <property type="entry name" value="RRM_dom"/>
</dbReference>
<dbReference type="InterPro" id="IPR052462">
    <property type="entry name" value="SLIRP/GR-RBP-like"/>
</dbReference>
<feature type="compositionally biased region" description="Basic residues" evidence="3">
    <location>
        <begin position="1"/>
        <end position="10"/>
    </location>
</feature>
<name>A0A1D1YZ90_9ARAE</name>
<protein>
    <submittedName>
        <fullName evidence="5">Ribonucleoprotein, chloroplastic</fullName>
    </submittedName>
</protein>
<dbReference type="PROSITE" id="PS50102">
    <property type="entry name" value="RRM"/>
    <property type="match status" value="1"/>
</dbReference>
<dbReference type="Gene3D" id="3.30.70.330">
    <property type="match status" value="1"/>
</dbReference>
<dbReference type="GO" id="GO:1990904">
    <property type="term" value="C:ribonucleoprotein complex"/>
    <property type="evidence" value="ECO:0007669"/>
    <property type="project" value="UniProtKB-KW"/>
</dbReference>
<evidence type="ECO:0000256" key="1">
    <source>
        <dbReference type="ARBA" id="ARBA00022884"/>
    </source>
</evidence>
<evidence type="ECO:0000256" key="2">
    <source>
        <dbReference type="PROSITE-ProRule" id="PRU00176"/>
    </source>
</evidence>
<reference evidence="5" key="1">
    <citation type="submission" date="2015-07" db="EMBL/GenBank/DDBJ databases">
        <title>Transcriptome Assembly of Anthurium amnicola.</title>
        <authorList>
            <person name="Suzuki J."/>
        </authorList>
    </citation>
    <scope>NUCLEOTIDE SEQUENCE</scope>
</reference>
<dbReference type="InterPro" id="IPR012677">
    <property type="entry name" value="Nucleotide-bd_a/b_plait_sf"/>
</dbReference>
<keyword evidence="1 2" id="KW-0694">RNA-binding</keyword>
<evidence type="ECO:0000256" key="3">
    <source>
        <dbReference type="SAM" id="MobiDB-lite"/>
    </source>
</evidence>